<proteinExistence type="predicted"/>
<dbReference type="PANTHER" id="PTHR11365">
    <property type="entry name" value="5-OXOPROLINASE RELATED"/>
    <property type="match status" value="1"/>
</dbReference>
<dbReference type="InterPro" id="IPR045079">
    <property type="entry name" value="Oxoprolinase-like"/>
</dbReference>
<keyword evidence="3" id="KW-1185">Reference proteome</keyword>
<dbReference type="Gramene" id="GBG78122">
    <property type="protein sequence ID" value="GBG78122"/>
    <property type="gene ID" value="CBR_g26059"/>
</dbReference>
<protein>
    <recommendedName>
        <fullName evidence="1">Hydantoinase B/oxoprolinase domain-containing protein</fullName>
    </recommendedName>
</protein>
<dbReference type="STRING" id="69332.A0A388L7B1"/>
<dbReference type="AlphaFoldDB" id="A0A388L7B1"/>
<sequence length="397" mass="42263">MPKKLGNRPVSTIFFIASRISGFMAAISACAGLPGQAWSLSQVFNQGELVFFVASRGHHAEIGGITPGSMPPFSKFLSEEGVAIKAFKIVENGIFQEEAISALLLSPHYEKDSECPVGTKSRVIPGTRKIEDNISDLRAQVAANQRGITLIGELINYYGLDVVQAYMHHVQVNAEQAVRDMLRGIVEKVLKDRGGKDGSIENVAEKGAGGVNNGKETANTSAVVLEAEDFMDDGARICLKLTIDKKGEAEFDFSGTSPEVHGNWNAPEAVVAAAIIYSLRCLVDVDIPLNQGCLTPVAIKIPPGCFLSPSDNAAVVGGNVVTSQRVTDVVLTAFQACACSQGCMNNLTFGDNSFGYYETIGGGSGAGPTWDGASGVQCHMTNTRITDPETLERRYPV</sequence>
<dbReference type="GO" id="GO:0017168">
    <property type="term" value="F:5-oxoprolinase (ATP-hydrolyzing) activity"/>
    <property type="evidence" value="ECO:0007669"/>
    <property type="project" value="TreeGrafter"/>
</dbReference>
<reference evidence="2 3" key="1">
    <citation type="journal article" date="2018" name="Cell">
        <title>The Chara Genome: Secondary Complexity and Implications for Plant Terrestrialization.</title>
        <authorList>
            <person name="Nishiyama T."/>
            <person name="Sakayama H."/>
            <person name="Vries J.D."/>
            <person name="Buschmann H."/>
            <person name="Saint-Marcoux D."/>
            <person name="Ullrich K.K."/>
            <person name="Haas F.B."/>
            <person name="Vanderstraeten L."/>
            <person name="Becker D."/>
            <person name="Lang D."/>
            <person name="Vosolsobe S."/>
            <person name="Rombauts S."/>
            <person name="Wilhelmsson P.K.I."/>
            <person name="Janitza P."/>
            <person name="Kern R."/>
            <person name="Heyl A."/>
            <person name="Rumpler F."/>
            <person name="Villalobos L.I.A.C."/>
            <person name="Clay J.M."/>
            <person name="Skokan R."/>
            <person name="Toyoda A."/>
            <person name="Suzuki Y."/>
            <person name="Kagoshima H."/>
            <person name="Schijlen E."/>
            <person name="Tajeshwar N."/>
            <person name="Catarino B."/>
            <person name="Hetherington A.J."/>
            <person name="Saltykova A."/>
            <person name="Bonnot C."/>
            <person name="Breuninger H."/>
            <person name="Symeonidi A."/>
            <person name="Radhakrishnan G.V."/>
            <person name="Van Nieuwerburgh F."/>
            <person name="Deforce D."/>
            <person name="Chang C."/>
            <person name="Karol K.G."/>
            <person name="Hedrich R."/>
            <person name="Ulvskov P."/>
            <person name="Glockner G."/>
            <person name="Delwiche C.F."/>
            <person name="Petrasek J."/>
            <person name="Van de Peer Y."/>
            <person name="Friml J."/>
            <person name="Beilby M."/>
            <person name="Dolan L."/>
            <person name="Kohara Y."/>
            <person name="Sugano S."/>
            <person name="Fujiyama A."/>
            <person name="Delaux P.-M."/>
            <person name="Quint M."/>
            <person name="TheiBen G."/>
            <person name="Hagemann M."/>
            <person name="Harholt J."/>
            <person name="Dunand C."/>
            <person name="Zachgo S."/>
            <person name="Langdale J."/>
            <person name="Maumus F."/>
            <person name="Straeten D.V.D."/>
            <person name="Gould S.B."/>
            <person name="Rensing S.A."/>
        </authorList>
    </citation>
    <scope>NUCLEOTIDE SEQUENCE [LARGE SCALE GENOMIC DNA]</scope>
    <source>
        <strain evidence="2 3">S276</strain>
    </source>
</reference>
<dbReference type="PROSITE" id="PS51257">
    <property type="entry name" value="PROKAR_LIPOPROTEIN"/>
    <property type="match status" value="1"/>
</dbReference>
<dbReference type="PANTHER" id="PTHR11365:SF2">
    <property type="entry name" value="5-OXOPROLINASE"/>
    <property type="match status" value="1"/>
</dbReference>
<evidence type="ECO:0000313" key="3">
    <source>
        <dbReference type="Proteomes" id="UP000265515"/>
    </source>
</evidence>
<dbReference type="InterPro" id="IPR003692">
    <property type="entry name" value="Hydantoinase_B"/>
</dbReference>
<dbReference type="OrthoDB" id="3643at2759"/>
<evidence type="ECO:0000313" key="2">
    <source>
        <dbReference type="EMBL" id="GBG78122.1"/>
    </source>
</evidence>
<dbReference type="Pfam" id="PF02538">
    <property type="entry name" value="Hydantoinase_B"/>
    <property type="match status" value="1"/>
</dbReference>
<comment type="caution">
    <text evidence="2">The sequence shown here is derived from an EMBL/GenBank/DDBJ whole genome shotgun (WGS) entry which is preliminary data.</text>
</comment>
<dbReference type="GO" id="GO:0005829">
    <property type="term" value="C:cytosol"/>
    <property type="evidence" value="ECO:0007669"/>
    <property type="project" value="TreeGrafter"/>
</dbReference>
<dbReference type="GO" id="GO:0006749">
    <property type="term" value="P:glutathione metabolic process"/>
    <property type="evidence" value="ECO:0007669"/>
    <property type="project" value="TreeGrafter"/>
</dbReference>
<accession>A0A388L7B1</accession>
<gene>
    <name evidence="2" type="ORF">CBR_g26059</name>
</gene>
<organism evidence="2 3">
    <name type="scientific">Chara braunii</name>
    <name type="common">Braun's stonewort</name>
    <dbReference type="NCBI Taxonomy" id="69332"/>
    <lineage>
        <taxon>Eukaryota</taxon>
        <taxon>Viridiplantae</taxon>
        <taxon>Streptophyta</taxon>
        <taxon>Charophyceae</taxon>
        <taxon>Charales</taxon>
        <taxon>Characeae</taxon>
        <taxon>Chara</taxon>
    </lineage>
</organism>
<evidence type="ECO:0000259" key="1">
    <source>
        <dbReference type="Pfam" id="PF02538"/>
    </source>
</evidence>
<dbReference type="EMBL" id="BFEA01000286">
    <property type="protein sequence ID" value="GBG78122.1"/>
    <property type="molecule type" value="Genomic_DNA"/>
</dbReference>
<name>A0A388L7B1_CHABU</name>
<dbReference type="Proteomes" id="UP000265515">
    <property type="component" value="Unassembled WGS sequence"/>
</dbReference>
<feature type="domain" description="Hydantoinase B/oxoprolinase" evidence="1">
    <location>
        <begin position="43"/>
        <end position="397"/>
    </location>
</feature>